<dbReference type="EMBL" id="JEMN01000580">
    <property type="protein sequence ID" value="KXH59814.1"/>
    <property type="molecule type" value="Genomic_DNA"/>
</dbReference>
<dbReference type="Proteomes" id="UP000070054">
    <property type="component" value="Unassembled WGS sequence"/>
</dbReference>
<feature type="compositionally biased region" description="Basic and acidic residues" evidence="1">
    <location>
        <begin position="101"/>
        <end position="128"/>
    </location>
</feature>
<accession>A0A135UHG2</accession>
<reference evidence="2 3" key="1">
    <citation type="submission" date="2014-02" db="EMBL/GenBank/DDBJ databases">
        <title>The genome sequence of Colletotrichum nymphaeae SA-01.</title>
        <authorList>
            <person name="Baroncelli R."/>
            <person name="Thon M.R."/>
        </authorList>
    </citation>
    <scope>NUCLEOTIDE SEQUENCE [LARGE SCALE GENOMIC DNA]</scope>
    <source>
        <strain evidence="2 3">SA-01</strain>
    </source>
</reference>
<feature type="compositionally biased region" description="Basic and acidic residues" evidence="1">
    <location>
        <begin position="11"/>
        <end position="23"/>
    </location>
</feature>
<evidence type="ECO:0000313" key="2">
    <source>
        <dbReference type="EMBL" id="KXH59814.1"/>
    </source>
</evidence>
<sequence>MPFVDCFLSSDHGDDGNRRKGTPDVDQGVVQPLLHPPDETHAAADAERQDENVRQRDEAELASYHNGKGHGEAGYDFGIQNGYGGNGDGLDHGTPRATGVEIDRQSRDDVLPIRLAQESRDGREERRHTGQQVCQGTLQHALARRRHEPVPEVQGTGLDIMLDHIERLARRLGGQEGSVSVHFGLGNLDARSAKRELAAAAFAGAWDDEGAISELLESHRAVSHDLRNTSQQASPKKGRQPMQLTLRFEGRLGGHWLLFDELITVGCCASPKCQPCWSSRSGCAQQGSSQKLVY</sequence>
<evidence type="ECO:0000313" key="3">
    <source>
        <dbReference type="Proteomes" id="UP000070054"/>
    </source>
</evidence>
<feature type="region of interest" description="Disordered" evidence="1">
    <location>
        <begin position="1"/>
        <end position="58"/>
    </location>
</feature>
<keyword evidence="3" id="KW-1185">Reference proteome</keyword>
<evidence type="ECO:0000256" key="1">
    <source>
        <dbReference type="SAM" id="MobiDB-lite"/>
    </source>
</evidence>
<proteinExistence type="predicted"/>
<dbReference type="AlphaFoldDB" id="A0A135UHG2"/>
<protein>
    <submittedName>
        <fullName evidence="2">Uncharacterized protein</fullName>
    </submittedName>
</protein>
<feature type="compositionally biased region" description="Basic and acidic residues" evidence="1">
    <location>
        <begin position="36"/>
        <end position="58"/>
    </location>
</feature>
<gene>
    <name evidence="2" type="ORF">CNYM01_05391</name>
</gene>
<name>A0A135UHG2_9PEZI</name>
<comment type="caution">
    <text evidence="2">The sequence shown here is derived from an EMBL/GenBank/DDBJ whole genome shotgun (WGS) entry which is preliminary data.</text>
</comment>
<organism evidence="2 3">
    <name type="scientific">Colletotrichum nymphaeae SA-01</name>
    <dbReference type="NCBI Taxonomy" id="1460502"/>
    <lineage>
        <taxon>Eukaryota</taxon>
        <taxon>Fungi</taxon>
        <taxon>Dikarya</taxon>
        <taxon>Ascomycota</taxon>
        <taxon>Pezizomycotina</taxon>
        <taxon>Sordariomycetes</taxon>
        <taxon>Hypocreomycetidae</taxon>
        <taxon>Glomerellales</taxon>
        <taxon>Glomerellaceae</taxon>
        <taxon>Colletotrichum</taxon>
        <taxon>Colletotrichum acutatum species complex</taxon>
    </lineage>
</organism>
<feature type="region of interest" description="Disordered" evidence="1">
    <location>
        <begin position="86"/>
        <end position="131"/>
    </location>
</feature>